<proteinExistence type="predicted"/>
<accession>A0AAV1K795</accession>
<dbReference type="EMBL" id="CAVLEF010000283">
    <property type="protein sequence ID" value="CAK1556235.1"/>
    <property type="molecule type" value="Genomic_DNA"/>
</dbReference>
<organism evidence="3 4">
    <name type="scientific">Leptosia nina</name>
    <dbReference type="NCBI Taxonomy" id="320188"/>
    <lineage>
        <taxon>Eukaryota</taxon>
        <taxon>Metazoa</taxon>
        <taxon>Ecdysozoa</taxon>
        <taxon>Arthropoda</taxon>
        <taxon>Hexapoda</taxon>
        <taxon>Insecta</taxon>
        <taxon>Pterygota</taxon>
        <taxon>Neoptera</taxon>
        <taxon>Endopterygota</taxon>
        <taxon>Lepidoptera</taxon>
        <taxon>Glossata</taxon>
        <taxon>Ditrysia</taxon>
        <taxon>Papilionoidea</taxon>
        <taxon>Pieridae</taxon>
        <taxon>Pierinae</taxon>
        <taxon>Leptosia</taxon>
    </lineage>
</organism>
<dbReference type="Proteomes" id="UP001497472">
    <property type="component" value="Unassembled WGS sequence"/>
</dbReference>
<comment type="caution">
    <text evidence="3">The sequence shown here is derived from an EMBL/GenBank/DDBJ whole genome shotgun (WGS) entry which is preliminary data.</text>
</comment>
<keyword evidence="4" id="KW-1185">Reference proteome</keyword>
<dbReference type="AlphaFoldDB" id="A0AAV1K795"/>
<dbReference type="SMART" id="SM00382">
    <property type="entry name" value="AAA"/>
    <property type="match status" value="1"/>
</dbReference>
<feature type="region of interest" description="Disordered" evidence="1">
    <location>
        <begin position="229"/>
        <end position="252"/>
    </location>
</feature>
<dbReference type="Pfam" id="PF00004">
    <property type="entry name" value="AAA"/>
    <property type="match status" value="1"/>
</dbReference>
<dbReference type="Gene3D" id="3.40.50.300">
    <property type="entry name" value="P-loop containing nucleotide triphosphate hydrolases"/>
    <property type="match status" value="1"/>
</dbReference>
<dbReference type="InterPro" id="IPR027417">
    <property type="entry name" value="P-loop_NTPase"/>
</dbReference>
<dbReference type="GO" id="GO:0005634">
    <property type="term" value="C:nucleus"/>
    <property type="evidence" value="ECO:0007669"/>
    <property type="project" value="TreeGrafter"/>
</dbReference>
<dbReference type="GO" id="GO:0016887">
    <property type="term" value="F:ATP hydrolysis activity"/>
    <property type="evidence" value="ECO:0007669"/>
    <property type="project" value="InterPro"/>
</dbReference>
<dbReference type="GO" id="GO:0061860">
    <property type="term" value="F:DNA clamp unloader activity"/>
    <property type="evidence" value="ECO:0007669"/>
    <property type="project" value="TreeGrafter"/>
</dbReference>
<dbReference type="PANTHER" id="PTHR23389">
    <property type="entry name" value="CHROMOSOME TRANSMISSION FIDELITY FACTOR 18"/>
    <property type="match status" value="1"/>
</dbReference>
<dbReference type="SUPFAM" id="SSF52540">
    <property type="entry name" value="P-loop containing nucleoside triphosphate hydrolases"/>
    <property type="match status" value="1"/>
</dbReference>
<gene>
    <name evidence="3" type="ORF">LNINA_LOCUS14999</name>
</gene>
<feature type="domain" description="AAA+ ATPase" evidence="2">
    <location>
        <begin position="608"/>
        <end position="792"/>
    </location>
</feature>
<dbReference type="InterPro" id="IPR003959">
    <property type="entry name" value="ATPase_AAA_core"/>
</dbReference>
<dbReference type="GO" id="GO:0003677">
    <property type="term" value="F:DNA binding"/>
    <property type="evidence" value="ECO:0007669"/>
    <property type="project" value="TreeGrafter"/>
</dbReference>
<feature type="compositionally biased region" description="Basic residues" evidence="1">
    <location>
        <begin position="684"/>
        <end position="694"/>
    </location>
</feature>
<feature type="compositionally biased region" description="Basic residues" evidence="1">
    <location>
        <begin position="229"/>
        <end position="244"/>
    </location>
</feature>
<protein>
    <recommendedName>
        <fullName evidence="2">AAA+ ATPase domain-containing protein</fullName>
    </recommendedName>
</protein>
<sequence length="1094" mass="125404">MGKRKGNALTNSNGLCETSNKCEVSVINEDSCQDKSHSNVFELMMDSRNKSIGSNSPGKCKPIIETEEMIEKKDLKQKRKLCLQKMSEAKGSLKNKELEEYRDRHITKQLLKRSQAFKAMITQDKTEMKSKTHVQKPVKVENDDDICLIDVKKTLKLCNMFEESDAEAFHKRQNKKLSDEDKEFLSKLSPSIRKKENMLSYFPTMPKLTEENDLVLHDDYKKVIKVKLKTKHKKGNSSKKHHKETNHNSQDEIIDTTKCKQDVIEEVVNTRHSVNADCEVHEKETRPKRKTKRPSKYIDDAELESDDDLHIFTPKKKKALEKQPRLNLDKKIIDERNIKKTYKKREIVSNESKKETSKLKFNQKDANISNPVKLAPIFVSKHSNLSTAEKEARQRFLHSGIPEKLKKVQTQQHNSLGTIDHFYSVVHIQQNVAEVVSGNKPIFPYMDKSNTSDCLTINNGLFKALLSPCEEEKPHISLTYKNKEELLHKLKQSYVKFPVYRTYHLLKAKSRGENRDFNYPDLDNSVEIINNLANVEPDSVDKLCWADKFKPTSAKQIIGNFTAIDELKKWLQLWTENLVRNKHNEDSDSDFDILRDSDADSRESLKSFNNVLIICGEVGSGKTSSVYAVATELGIKVIEVNASSKRTGKIMLQDLQEATRSHKVNRGMSSSDNSQKVSDSLKTHSYKKRGRPTKAKGGLCETSRKNIYDDHNGLEEPSSQESLRQNSSLILIDDADIVFDQDDGFCAAVSQLIQSSKRPVILITSSISCQHLLKFLQYGKVINMHKFVPRMLGIWLDIMCIADTNTCFPGLGNELLDYFKGDIRKTINCLQFYMGSFKYSCKEYSQSQDIDINIEDESSSLSWSDHDYAGKLDTCQSAAVKNILQHVKLEAPGSTSNLFNVFWRLPEMYSEHNGHNKNQIKILSNMVNMISEADLVQADVGHNIWCPKASASINEFENMESYDRNKELGMEIASELAMLSLRSAQNSCRSETEFDLPRYNIEREQEKIISRHHKLTSYLNPNIVLDRRGLALDYWSSCRTICRLEKTKTDSNTKRNNRFCHYLKSLNVLCKNDYFDALSNSLTSNQIIDEFSIS</sequence>
<dbReference type="PANTHER" id="PTHR23389:SF21">
    <property type="entry name" value="ATPASE FAMILY AAA DOMAIN-CONTAINING PROTEIN 5"/>
    <property type="match status" value="1"/>
</dbReference>
<name>A0AAV1K795_9NEOP</name>
<feature type="compositionally biased region" description="Low complexity" evidence="1">
    <location>
        <begin position="669"/>
        <end position="680"/>
    </location>
</feature>
<evidence type="ECO:0000313" key="4">
    <source>
        <dbReference type="Proteomes" id="UP001497472"/>
    </source>
</evidence>
<feature type="region of interest" description="Disordered" evidence="1">
    <location>
        <begin position="660"/>
        <end position="704"/>
    </location>
</feature>
<evidence type="ECO:0000259" key="2">
    <source>
        <dbReference type="SMART" id="SM00382"/>
    </source>
</evidence>
<evidence type="ECO:0000313" key="3">
    <source>
        <dbReference type="EMBL" id="CAK1556235.1"/>
    </source>
</evidence>
<dbReference type="InterPro" id="IPR003593">
    <property type="entry name" value="AAA+_ATPase"/>
</dbReference>
<reference evidence="3 4" key="1">
    <citation type="submission" date="2023-11" db="EMBL/GenBank/DDBJ databases">
        <authorList>
            <person name="Okamura Y."/>
        </authorList>
    </citation>
    <scope>NUCLEOTIDE SEQUENCE [LARGE SCALE GENOMIC DNA]</scope>
</reference>
<evidence type="ECO:0000256" key="1">
    <source>
        <dbReference type="SAM" id="MobiDB-lite"/>
    </source>
</evidence>
<dbReference type="GO" id="GO:0005524">
    <property type="term" value="F:ATP binding"/>
    <property type="evidence" value="ECO:0007669"/>
    <property type="project" value="InterPro"/>
</dbReference>